<dbReference type="EMBL" id="CAJOBF010005497">
    <property type="protein sequence ID" value="CAF4177323.1"/>
    <property type="molecule type" value="Genomic_DNA"/>
</dbReference>
<accession>A0A819ZZQ1</accession>
<proteinExistence type="predicted"/>
<organism evidence="1 2">
    <name type="scientific">Rotaria magnacalcarata</name>
    <dbReference type="NCBI Taxonomy" id="392030"/>
    <lineage>
        <taxon>Eukaryota</taxon>
        <taxon>Metazoa</taxon>
        <taxon>Spiralia</taxon>
        <taxon>Gnathifera</taxon>
        <taxon>Rotifera</taxon>
        <taxon>Eurotatoria</taxon>
        <taxon>Bdelloidea</taxon>
        <taxon>Philodinida</taxon>
        <taxon>Philodinidae</taxon>
        <taxon>Rotaria</taxon>
    </lineage>
</organism>
<feature type="non-terminal residue" evidence="1">
    <location>
        <position position="1"/>
    </location>
</feature>
<reference evidence="1" key="1">
    <citation type="submission" date="2021-02" db="EMBL/GenBank/DDBJ databases">
        <authorList>
            <person name="Nowell W R."/>
        </authorList>
    </citation>
    <scope>NUCLEOTIDE SEQUENCE</scope>
</reference>
<dbReference type="Proteomes" id="UP000663842">
    <property type="component" value="Unassembled WGS sequence"/>
</dbReference>
<gene>
    <name evidence="1" type="ORF">UXM345_LOCUS26642</name>
</gene>
<comment type="caution">
    <text evidence="1">The sequence shown here is derived from an EMBL/GenBank/DDBJ whole genome shotgun (WGS) entry which is preliminary data.</text>
</comment>
<evidence type="ECO:0000313" key="2">
    <source>
        <dbReference type="Proteomes" id="UP000663842"/>
    </source>
</evidence>
<name>A0A819ZZQ1_9BILA</name>
<dbReference type="AlphaFoldDB" id="A0A819ZZQ1"/>
<protein>
    <submittedName>
        <fullName evidence="1">Uncharacterized protein</fullName>
    </submittedName>
</protein>
<evidence type="ECO:0000313" key="1">
    <source>
        <dbReference type="EMBL" id="CAF4177323.1"/>
    </source>
</evidence>
<sequence length="48" mass="5384">MTASVHLFVDALDAIENENFNEAVRLNQAGFQIHCQNSKTLTTAIFFI</sequence>